<dbReference type="AlphaFoldDB" id="A0A365H9W5"/>
<gene>
    <name evidence="2" type="ORF">DPM19_09265</name>
</gene>
<comment type="caution">
    <text evidence="2">The sequence shown here is derived from an EMBL/GenBank/DDBJ whole genome shotgun (WGS) entry which is preliminary data.</text>
</comment>
<evidence type="ECO:0000256" key="1">
    <source>
        <dbReference type="SAM" id="MobiDB-lite"/>
    </source>
</evidence>
<protein>
    <submittedName>
        <fullName evidence="2">Uncharacterized protein</fullName>
    </submittedName>
</protein>
<evidence type="ECO:0000313" key="2">
    <source>
        <dbReference type="EMBL" id="RAY15930.1"/>
    </source>
</evidence>
<feature type="compositionally biased region" description="Basic and acidic residues" evidence="1">
    <location>
        <begin position="1"/>
        <end position="24"/>
    </location>
</feature>
<accession>A0A365H9W5</accession>
<evidence type="ECO:0000313" key="3">
    <source>
        <dbReference type="Proteomes" id="UP000251891"/>
    </source>
</evidence>
<dbReference type="EMBL" id="QLYX01000003">
    <property type="protein sequence ID" value="RAY15930.1"/>
    <property type="molecule type" value="Genomic_DNA"/>
</dbReference>
<feature type="compositionally biased region" description="Acidic residues" evidence="1">
    <location>
        <begin position="50"/>
        <end position="61"/>
    </location>
</feature>
<sequence>MVMKKPPEDGAEEPRRFHEREEAARPGNASAGEGSRGPVEEDADRQKDADGEENDAREDEESALKALLGRAGAAERAEYAQLRSIVEHAFKSLEGDFAEVRIENFTFFNDSVNVGGEFTVGGRSPGGGGGGSAAGVLRLDGDQITAHTRYYVRPPRFTEGLESLREGRLLVLASRPGTGRDAAAVNLLVEALAANAADEDIACHLVADPAVLGEPGWKPPSRDSGYLVDLDGGPPDRAGPIASTIDERWIDTMAAAVRGTGGYMVVLTGEARGALVEVATRSSRVLTSLGDIDLVLVIARRVLGTDPGPEDMAELRRSLVESGAQDLLEEFPEPTMAVRLASVIETGGDLEVEVRELRDPAGQVHGWFSRHRGAEAISFALAAAVLEDSGYLTVSDAAVGLYKMLTPESDHPPDLRFRDRLGSDHSWLELAQHPRDGANRVSTGLPQVRFRNRHVRQAVLGYAWTYLDGARSVILRWIRGLLVHRDVQVRARAAVAAGIIAWSDHDHALQRYLRPWAGDSSRPVREGAGTALEIVASRPELAEPVWDVVEAWSAEEGSAFQRRLSLTAASVAGGPLGARRPGRALEVLRTVLDNDWDGLVSVGLSVLRLVELGQVPEVLTALLEWSEPQDSSPLVTKALSVFLFVASAPPPGGEEGPDAVSPPLVHAREHRPLTAELWARALARKPAQIQALEVLREYLDVYADRDPASLHEIRAILLEIAARPGRHRRRLEWYLDEWARDGSRSAAAIRAALARPVMSSAP</sequence>
<keyword evidence="3" id="KW-1185">Reference proteome</keyword>
<organism evidence="2 3">
    <name type="scientific">Actinomadura craniellae</name>
    <dbReference type="NCBI Taxonomy" id="2231787"/>
    <lineage>
        <taxon>Bacteria</taxon>
        <taxon>Bacillati</taxon>
        <taxon>Actinomycetota</taxon>
        <taxon>Actinomycetes</taxon>
        <taxon>Streptosporangiales</taxon>
        <taxon>Thermomonosporaceae</taxon>
        <taxon>Actinomadura</taxon>
    </lineage>
</organism>
<proteinExistence type="predicted"/>
<reference evidence="2 3" key="1">
    <citation type="submission" date="2018-06" db="EMBL/GenBank/DDBJ databases">
        <title>Actinomadura craniellae sp. nov. isolated from marine sponge Craniella sp.</title>
        <authorList>
            <person name="Li L."/>
            <person name="Xu Q.H."/>
            <person name="Lin H.W."/>
            <person name="Lu Y.H."/>
        </authorList>
    </citation>
    <scope>NUCLEOTIDE SEQUENCE [LARGE SCALE GENOMIC DNA]</scope>
    <source>
        <strain evidence="2 3">LHW63021</strain>
    </source>
</reference>
<dbReference type="Proteomes" id="UP000251891">
    <property type="component" value="Unassembled WGS sequence"/>
</dbReference>
<feature type="region of interest" description="Disordered" evidence="1">
    <location>
        <begin position="1"/>
        <end position="62"/>
    </location>
</feature>
<name>A0A365H9W5_9ACTN</name>